<dbReference type="InterPro" id="IPR029058">
    <property type="entry name" value="AB_hydrolase_fold"/>
</dbReference>
<gene>
    <name evidence="2" type="ORF">GCM10007304_03800</name>
</gene>
<dbReference type="PANTHER" id="PTHR22946:SF8">
    <property type="entry name" value="ACETYL XYLAN ESTERASE DOMAIN-CONTAINING PROTEIN"/>
    <property type="match status" value="1"/>
</dbReference>
<reference evidence="2" key="1">
    <citation type="journal article" date="2014" name="Int. J. Syst. Evol. Microbiol.">
        <title>Complete genome sequence of Corynebacterium casei LMG S-19264T (=DSM 44701T), isolated from a smear-ripened cheese.</title>
        <authorList>
            <consortium name="US DOE Joint Genome Institute (JGI-PGF)"/>
            <person name="Walter F."/>
            <person name="Albersmeier A."/>
            <person name="Kalinowski J."/>
            <person name="Ruckert C."/>
        </authorList>
    </citation>
    <scope>NUCLEOTIDE SEQUENCE</scope>
    <source>
        <strain evidence="2">CCM 7905</strain>
    </source>
</reference>
<dbReference type="AlphaFoldDB" id="A0A917CPV2"/>
<dbReference type="PANTHER" id="PTHR22946">
    <property type="entry name" value="DIENELACTONE HYDROLASE DOMAIN-CONTAINING PROTEIN-RELATED"/>
    <property type="match status" value="1"/>
</dbReference>
<evidence type="ECO:0000313" key="3">
    <source>
        <dbReference type="Proteomes" id="UP000654257"/>
    </source>
</evidence>
<dbReference type="Proteomes" id="UP000654257">
    <property type="component" value="Unassembled WGS sequence"/>
</dbReference>
<reference evidence="2" key="2">
    <citation type="submission" date="2020-09" db="EMBL/GenBank/DDBJ databases">
        <authorList>
            <person name="Sun Q."/>
            <person name="Sedlacek I."/>
        </authorList>
    </citation>
    <scope>NUCLEOTIDE SEQUENCE</scope>
    <source>
        <strain evidence="2">CCM 7905</strain>
    </source>
</reference>
<sequence length="345" mass="36771">MGTHDVANCPRSTLRRDILRALGMPPDLPTRVPTVTRGRTWTRDGVDGTELRWASTHAWLLRPAGTAHTALPAVLLMHGHDGVKRYGKEKVADGPDGTAPGVAALRRHGYDDRSVASGLVGAGFVVLVHDVFPWGSRRVEWDEFPERARRAGALFTDDSARYEAAAREHEHGLAKIGVLTGRSLAAQILFEDVVALSVLRADPGVDASRVAATGFSGGGARVAHLLAAADLAAGVITASMSTFADIADGHADDTTWSMISPGLPAVCDWPDVAASAAPSPLLVQFARGDTHFGAQGMRGAEVSLQRTYQGSNSLTTQWFDCGHRFTADMQDAAARWLSARMTDHP</sequence>
<comment type="similarity">
    <text evidence="1">Belongs to the AB hydrolase superfamily.</text>
</comment>
<protein>
    <recommendedName>
        <fullName evidence="4">Acetyl xylan esterase domain-containing protein</fullName>
    </recommendedName>
</protein>
<organism evidence="2 3">
    <name type="scientific">Rhodococcoides trifolii</name>
    <dbReference type="NCBI Taxonomy" id="908250"/>
    <lineage>
        <taxon>Bacteria</taxon>
        <taxon>Bacillati</taxon>
        <taxon>Actinomycetota</taxon>
        <taxon>Actinomycetes</taxon>
        <taxon>Mycobacteriales</taxon>
        <taxon>Nocardiaceae</taxon>
        <taxon>Rhodococcoides</taxon>
    </lineage>
</organism>
<proteinExistence type="inferred from homology"/>
<dbReference type="InterPro" id="IPR050261">
    <property type="entry name" value="FrsA_esterase"/>
</dbReference>
<comment type="caution">
    <text evidence="2">The sequence shown here is derived from an EMBL/GenBank/DDBJ whole genome shotgun (WGS) entry which is preliminary data.</text>
</comment>
<dbReference type="EMBL" id="BMCU01000001">
    <property type="protein sequence ID" value="GGF93182.1"/>
    <property type="molecule type" value="Genomic_DNA"/>
</dbReference>
<evidence type="ECO:0000313" key="2">
    <source>
        <dbReference type="EMBL" id="GGF93182.1"/>
    </source>
</evidence>
<accession>A0A917CPV2</accession>
<evidence type="ECO:0000256" key="1">
    <source>
        <dbReference type="ARBA" id="ARBA00008645"/>
    </source>
</evidence>
<dbReference type="SUPFAM" id="SSF53474">
    <property type="entry name" value="alpha/beta-Hydrolases"/>
    <property type="match status" value="1"/>
</dbReference>
<dbReference type="RefSeq" id="WP_188543011.1">
    <property type="nucleotide sequence ID" value="NZ_BMCU01000001.1"/>
</dbReference>
<keyword evidence="3" id="KW-1185">Reference proteome</keyword>
<evidence type="ECO:0008006" key="4">
    <source>
        <dbReference type="Google" id="ProtNLM"/>
    </source>
</evidence>
<name>A0A917CPV2_9NOCA</name>
<dbReference type="Gene3D" id="3.40.50.1820">
    <property type="entry name" value="alpha/beta hydrolase"/>
    <property type="match status" value="1"/>
</dbReference>